<dbReference type="Gene3D" id="3.40.50.410">
    <property type="entry name" value="von Willebrand factor, type A domain"/>
    <property type="match status" value="1"/>
</dbReference>
<evidence type="ECO:0000259" key="1">
    <source>
        <dbReference type="PROSITE" id="PS50234"/>
    </source>
</evidence>
<dbReference type="Pfam" id="PF00092">
    <property type="entry name" value="VWA"/>
    <property type="match status" value="1"/>
</dbReference>
<accession>A0A087U8Z2</accession>
<feature type="non-terminal residue" evidence="2">
    <location>
        <position position="84"/>
    </location>
</feature>
<dbReference type="InterPro" id="IPR002035">
    <property type="entry name" value="VWF_A"/>
</dbReference>
<dbReference type="GO" id="GO:0005891">
    <property type="term" value="C:voltage-gated calcium channel complex"/>
    <property type="evidence" value="ECO:0007669"/>
    <property type="project" value="TreeGrafter"/>
</dbReference>
<organism evidence="2 3">
    <name type="scientific">Stegodyphus mimosarum</name>
    <name type="common">African social velvet spider</name>
    <dbReference type="NCBI Taxonomy" id="407821"/>
    <lineage>
        <taxon>Eukaryota</taxon>
        <taxon>Metazoa</taxon>
        <taxon>Ecdysozoa</taxon>
        <taxon>Arthropoda</taxon>
        <taxon>Chelicerata</taxon>
        <taxon>Arachnida</taxon>
        <taxon>Araneae</taxon>
        <taxon>Araneomorphae</taxon>
        <taxon>Entelegynae</taxon>
        <taxon>Eresoidea</taxon>
        <taxon>Eresidae</taxon>
        <taxon>Stegodyphus</taxon>
    </lineage>
</organism>
<dbReference type="InterPro" id="IPR051173">
    <property type="entry name" value="Ca_channel_alpha-2/delta"/>
</dbReference>
<dbReference type="PANTHER" id="PTHR10166:SF37">
    <property type="entry name" value="STOLID, ISOFORM H"/>
    <property type="match status" value="1"/>
</dbReference>
<dbReference type="STRING" id="407821.A0A087U8Z2"/>
<dbReference type="Proteomes" id="UP000054359">
    <property type="component" value="Unassembled WGS sequence"/>
</dbReference>
<dbReference type="PROSITE" id="PS50234">
    <property type="entry name" value="VWFA"/>
    <property type="match status" value="1"/>
</dbReference>
<sequence length="84" mass="9346">MANLSLALKFAFEALAKFKDNSTDPWIGANCNKVIMLFSDGGTEEAWDVLEKYNSDKSIRVFTYAIGPHPVPYATLKEIACSNR</sequence>
<dbReference type="GO" id="GO:0005245">
    <property type="term" value="F:voltage-gated calcium channel activity"/>
    <property type="evidence" value="ECO:0007669"/>
    <property type="project" value="TreeGrafter"/>
</dbReference>
<evidence type="ECO:0000313" key="2">
    <source>
        <dbReference type="EMBL" id="KFM73831.1"/>
    </source>
</evidence>
<dbReference type="AlphaFoldDB" id="A0A087U8Z2"/>
<dbReference type="OrthoDB" id="6504487at2759"/>
<keyword evidence="3" id="KW-1185">Reference proteome</keyword>
<dbReference type="PANTHER" id="PTHR10166">
    <property type="entry name" value="VOLTAGE-DEPENDENT CALCIUM CHANNEL SUBUNIT ALPHA-2/DELTA-RELATED"/>
    <property type="match status" value="1"/>
</dbReference>
<evidence type="ECO:0000313" key="3">
    <source>
        <dbReference type="Proteomes" id="UP000054359"/>
    </source>
</evidence>
<reference evidence="2 3" key="1">
    <citation type="submission" date="2013-11" db="EMBL/GenBank/DDBJ databases">
        <title>Genome sequencing of Stegodyphus mimosarum.</title>
        <authorList>
            <person name="Bechsgaard J."/>
        </authorList>
    </citation>
    <scope>NUCLEOTIDE SEQUENCE [LARGE SCALE GENOMIC DNA]</scope>
</reference>
<protein>
    <submittedName>
        <fullName evidence="2">Voltage-dependent calcium channel subunit alpha-2/delta-1</fullName>
    </submittedName>
</protein>
<dbReference type="SUPFAM" id="SSF53300">
    <property type="entry name" value="vWA-like"/>
    <property type="match status" value="1"/>
</dbReference>
<dbReference type="EMBL" id="KK118782">
    <property type="protein sequence ID" value="KFM73831.1"/>
    <property type="molecule type" value="Genomic_DNA"/>
</dbReference>
<name>A0A087U8Z2_STEMI</name>
<gene>
    <name evidence="2" type="ORF">X975_12378</name>
</gene>
<dbReference type="InterPro" id="IPR036465">
    <property type="entry name" value="vWFA_dom_sf"/>
</dbReference>
<feature type="domain" description="VWFA" evidence="1">
    <location>
        <begin position="1"/>
        <end position="84"/>
    </location>
</feature>
<proteinExistence type="predicted"/>